<dbReference type="GeneID" id="73322761"/>
<sequence>MARGWSKLVTDIEPSYEPPCSDDDYLHDGEPVLLFRNDLKYLGLGKSLLPSTGLLPEVRAISEIDVITGKYRMHPSIYAVLAKSLPSIHRVNFTLAMPTRRYMFQRRHIRSALADALRDASLDNLEALHIQLHDGTSLDERLGLDVLTNSRRQDDLSLAVQVVLKLPNLREASFLGGWILAP</sequence>
<dbReference type="RefSeq" id="XP_049124128.1">
    <property type="nucleotide sequence ID" value="XM_049268171.1"/>
</dbReference>
<protein>
    <submittedName>
        <fullName evidence="1">Uncharacterized protein</fullName>
    </submittedName>
</protein>
<dbReference type="Proteomes" id="UP001055115">
    <property type="component" value="Unassembled WGS sequence"/>
</dbReference>
<name>A0AA37L8T3_9PEZI</name>
<dbReference type="AlphaFoldDB" id="A0AA37L8T3"/>
<dbReference type="EMBL" id="BQXU01000003">
    <property type="protein sequence ID" value="GKT41778.1"/>
    <property type="molecule type" value="Genomic_DNA"/>
</dbReference>
<comment type="caution">
    <text evidence="1">The sequence shown here is derived from an EMBL/GenBank/DDBJ whole genome shotgun (WGS) entry which is preliminary data.</text>
</comment>
<reference evidence="1 2" key="1">
    <citation type="submission" date="2022-03" db="EMBL/GenBank/DDBJ databases">
        <title>Genome data of Colletotrichum spp.</title>
        <authorList>
            <person name="Utami Y.D."/>
            <person name="Hiruma K."/>
        </authorList>
    </citation>
    <scope>NUCLEOTIDE SEQUENCE [LARGE SCALE GENOMIC DNA]</scope>
    <source>
        <strain evidence="1 2">MAFF 239500</strain>
    </source>
</reference>
<accession>A0AA37L8T3</accession>
<proteinExistence type="predicted"/>
<evidence type="ECO:0000313" key="2">
    <source>
        <dbReference type="Proteomes" id="UP001055115"/>
    </source>
</evidence>
<organism evidence="1 2">
    <name type="scientific">Colletotrichum spaethianum</name>
    <dbReference type="NCBI Taxonomy" id="700344"/>
    <lineage>
        <taxon>Eukaryota</taxon>
        <taxon>Fungi</taxon>
        <taxon>Dikarya</taxon>
        <taxon>Ascomycota</taxon>
        <taxon>Pezizomycotina</taxon>
        <taxon>Sordariomycetes</taxon>
        <taxon>Hypocreomycetidae</taxon>
        <taxon>Glomerellales</taxon>
        <taxon>Glomerellaceae</taxon>
        <taxon>Colletotrichum</taxon>
        <taxon>Colletotrichum spaethianum species complex</taxon>
    </lineage>
</organism>
<evidence type="ECO:0000313" key="1">
    <source>
        <dbReference type="EMBL" id="GKT41778.1"/>
    </source>
</evidence>
<keyword evidence="2" id="KW-1185">Reference proteome</keyword>
<gene>
    <name evidence="1" type="ORF">ColSpa_01959</name>
</gene>